<keyword evidence="3 6" id="KW-0378">Hydrolase</keyword>
<dbReference type="Gene3D" id="3.40.50.1000">
    <property type="entry name" value="HAD superfamily/HAD-like"/>
    <property type="match status" value="1"/>
</dbReference>
<sequence length="268" mass="29549">MYKIIASDLDGTLLNQDRIIAPFTKSVLSELVAAGKIFVFATGRHYVDVANFRRELGLPAYMITSNGARVHGPDDEVVKQHDLLPQQVEPVVAIADGDDNIHIHIYTDQGWLISEDDPELRHFHDDSGFYYEVFDRHNLPTESVCKIFFISKDRSHEALLDLEKRLLATFGDDLAICFSTPNCLEVNAKGVSKGSALAEVAARHGCTLADCIAFGDGMNDEVMLASTGKGLIMADAHDRLKAALPNHEVIGSNKEEGVAQYLQAHFLK</sequence>
<dbReference type="RefSeq" id="WP_237464091.1">
    <property type="nucleotide sequence ID" value="NZ_CAKLDI010000001.1"/>
</dbReference>
<dbReference type="InterPro" id="IPR023214">
    <property type="entry name" value="HAD_sf"/>
</dbReference>
<keyword evidence="2" id="KW-0479">Metal-binding</keyword>
<comment type="cofactor">
    <cofactor evidence="1">
        <name>Mg(2+)</name>
        <dbReference type="ChEBI" id="CHEBI:18420"/>
    </cofactor>
</comment>
<dbReference type="InterPro" id="IPR036412">
    <property type="entry name" value="HAD-like_sf"/>
</dbReference>
<dbReference type="NCBIfam" id="TIGR00099">
    <property type="entry name" value="Cof-subfamily"/>
    <property type="match status" value="1"/>
</dbReference>
<dbReference type="PROSITE" id="PS01228">
    <property type="entry name" value="COF_1"/>
    <property type="match status" value="1"/>
</dbReference>
<dbReference type="Proteomes" id="UP000838672">
    <property type="component" value="Unassembled WGS sequence"/>
</dbReference>
<dbReference type="PANTHER" id="PTHR47267:SF4">
    <property type="entry name" value="PYRIDOXAL PHOSPHATE PHOSPHATASE YIGL"/>
    <property type="match status" value="1"/>
</dbReference>
<reference evidence="6" key="1">
    <citation type="submission" date="2021-11" db="EMBL/GenBank/DDBJ databases">
        <authorList>
            <person name="Rodrigo-Torres L."/>
            <person name="Arahal R. D."/>
            <person name="Lucena T."/>
        </authorList>
    </citation>
    <scope>NUCLEOTIDE SEQUENCE</scope>
    <source>
        <strain evidence="6">CECT 7929</strain>
    </source>
</reference>
<comment type="caution">
    <text evidence="6">The sequence shown here is derived from an EMBL/GenBank/DDBJ whole genome shotgun (WGS) entry which is preliminary data.</text>
</comment>
<evidence type="ECO:0000256" key="2">
    <source>
        <dbReference type="ARBA" id="ARBA00022723"/>
    </source>
</evidence>
<accession>A0ABN8DQM9</accession>
<dbReference type="PANTHER" id="PTHR47267">
    <property type="match status" value="1"/>
</dbReference>
<evidence type="ECO:0000256" key="5">
    <source>
        <dbReference type="ARBA" id="ARBA00034778"/>
    </source>
</evidence>
<dbReference type="InterPro" id="IPR006379">
    <property type="entry name" value="HAD-SF_hydro_IIB"/>
</dbReference>
<dbReference type="InterPro" id="IPR000150">
    <property type="entry name" value="Cof"/>
</dbReference>
<dbReference type="EC" id="3.1.3.74" evidence="6"/>
<organism evidence="6 7">
    <name type="scientific">Vibrio stylophorae</name>
    <dbReference type="NCBI Taxonomy" id="659351"/>
    <lineage>
        <taxon>Bacteria</taxon>
        <taxon>Pseudomonadati</taxon>
        <taxon>Pseudomonadota</taxon>
        <taxon>Gammaproteobacteria</taxon>
        <taxon>Vibrionales</taxon>
        <taxon>Vibrionaceae</taxon>
        <taxon>Vibrio</taxon>
    </lineage>
</organism>
<comment type="similarity">
    <text evidence="5">Belongs to the HAD-like hydrolase superfamily. Cof family.</text>
</comment>
<gene>
    <name evidence="6" type="primary">yigL</name>
    <name evidence="6" type="ORF">VST7929_00102</name>
</gene>
<evidence type="ECO:0000313" key="7">
    <source>
        <dbReference type="Proteomes" id="UP000838672"/>
    </source>
</evidence>
<keyword evidence="4" id="KW-0460">Magnesium</keyword>
<dbReference type="SFLD" id="SFLDS00003">
    <property type="entry name" value="Haloacid_Dehalogenase"/>
    <property type="match status" value="1"/>
</dbReference>
<evidence type="ECO:0000313" key="6">
    <source>
        <dbReference type="EMBL" id="CAH0532286.1"/>
    </source>
</evidence>
<dbReference type="Gene3D" id="3.30.1240.10">
    <property type="match status" value="1"/>
</dbReference>
<dbReference type="CDD" id="cd07516">
    <property type="entry name" value="HAD_Pase"/>
    <property type="match status" value="1"/>
</dbReference>
<proteinExistence type="inferred from homology"/>
<dbReference type="GO" id="GO:0033883">
    <property type="term" value="F:pyridoxal phosphatase activity"/>
    <property type="evidence" value="ECO:0007669"/>
    <property type="project" value="UniProtKB-EC"/>
</dbReference>
<dbReference type="NCBIfam" id="TIGR01484">
    <property type="entry name" value="HAD-SF-IIB"/>
    <property type="match status" value="1"/>
</dbReference>
<dbReference type="Pfam" id="PF08282">
    <property type="entry name" value="Hydrolase_3"/>
    <property type="match status" value="1"/>
</dbReference>
<dbReference type="SFLD" id="SFLDG01140">
    <property type="entry name" value="C2.B:_Phosphomannomutase_and_P"/>
    <property type="match status" value="1"/>
</dbReference>
<evidence type="ECO:0000256" key="1">
    <source>
        <dbReference type="ARBA" id="ARBA00001946"/>
    </source>
</evidence>
<dbReference type="EMBL" id="CAKLDI010000001">
    <property type="protein sequence ID" value="CAH0532286.1"/>
    <property type="molecule type" value="Genomic_DNA"/>
</dbReference>
<keyword evidence="7" id="KW-1185">Reference proteome</keyword>
<protein>
    <submittedName>
        <fullName evidence="6">Pyridoxal phosphate phosphatase YigL</fullName>
        <ecNumber evidence="6">3.1.3.74</ecNumber>
    </submittedName>
</protein>
<name>A0ABN8DQM9_9VIBR</name>
<dbReference type="SUPFAM" id="SSF56784">
    <property type="entry name" value="HAD-like"/>
    <property type="match status" value="1"/>
</dbReference>
<evidence type="ECO:0000256" key="4">
    <source>
        <dbReference type="ARBA" id="ARBA00022842"/>
    </source>
</evidence>
<evidence type="ECO:0000256" key="3">
    <source>
        <dbReference type="ARBA" id="ARBA00022801"/>
    </source>
</evidence>